<evidence type="ECO:0000313" key="1">
    <source>
        <dbReference type="EMBL" id="KAJ8650643.1"/>
    </source>
</evidence>
<gene>
    <name evidence="1" type="ORF">MRB53_003666</name>
</gene>
<evidence type="ECO:0000313" key="2">
    <source>
        <dbReference type="Proteomes" id="UP001234297"/>
    </source>
</evidence>
<accession>A0ACC2MYQ1</accession>
<protein>
    <submittedName>
        <fullName evidence="1">Uncharacterized protein</fullName>
    </submittedName>
</protein>
<proteinExistence type="predicted"/>
<name>A0ACC2MYQ1_PERAE</name>
<dbReference type="Proteomes" id="UP001234297">
    <property type="component" value="Chromosome 1"/>
</dbReference>
<keyword evidence="2" id="KW-1185">Reference proteome</keyword>
<comment type="caution">
    <text evidence="1">The sequence shown here is derived from an EMBL/GenBank/DDBJ whole genome shotgun (WGS) entry which is preliminary data.</text>
</comment>
<organism evidence="1 2">
    <name type="scientific">Persea americana</name>
    <name type="common">Avocado</name>
    <dbReference type="NCBI Taxonomy" id="3435"/>
    <lineage>
        <taxon>Eukaryota</taxon>
        <taxon>Viridiplantae</taxon>
        <taxon>Streptophyta</taxon>
        <taxon>Embryophyta</taxon>
        <taxon>Tracheophyta</taxon>
        <taxon>Spermatophyta</taxon>
        <taxon>Magnoliopsida</taxon>
        <taxon>Magnoliidae</taxon>
        <taxon>Laurales</taxon>
        <taxon>Lauraceae</taxon>
        <taxon>Persea</taxon>
    </lineage>
</organism>
<dbReference type="EMBL" id="CM056809">
    <property type="protein sequence ID" value="KAJ8650643.1"/>
    <property type="molecule type" value="Genomic_DNA"/>
</dbReference>
<sequence>MHPTSTQRSLLLIECSRALPTFAWPFLRPPAAPTRPVITPTAMGTCHTPTAYLQQRGLPWVPPPGSSAKIPKVAFGCGHTNGGTFTSHGAGLVGLGGESLSLISQLGSSIDGKFAYCLVPLHQNTASSRMDFGDSAIVTGSGAISTPLISKQGSETFFSLNLQKMSVGGKTISLPQAEKGNIIIDSGTTYSFLPTSVYEGLLSLMKNAINLTTAKDPTKTLDLCYE</sequence>
<reference evidence="1 2" key="1">
    <citation type="journal article" date="2022" name="Hortic Res">
        <title>A haplotype resolved chromosomal level avocado genome allows analysis of novel avocado genes.</title>
        <authorList>
            <person name="Nath O."/>
            <person name="Fletcher S.J."/>
            <person name="Hayward A."/>
            <person name="Shaw L.M."/>
            <person name="Masouleh A.K."/>
            <person name="Furtado A."/>
            <person name="Henry R.J."/>
            <person name="Mitter N."/>
        </authorList>
    </citation>
    <scope>NUCLEOTIDE SEQUENCE [LARGE SCALE GENOMIC DNA]</scope>
    <source>
        <strain evidence="2">cv. Hass</strain>
    </source>
</reference>